<dbReference type="InterPro" id="IPR035906">
    <property type="entry name" value="MetI-like_sf"/>
</dbReference>
<evidence type="ECO:0000256" key="8">
    <source>
        <dbReference type="ARBA" id="ARBA00022989"/>
    </source>
</evidence>
<feature type="domain" description="ABC transmembrane type-1" evidence="12">
    <location>
        <begin position="76"/>
        <end position="267"/>
    </location>
</feature>
<dbReference type="EMBL" id="JH660642">
    <property type="protein sequence ID" value="EIM29016.1"/>
    <property type="molecule type" value="Genomic_DNA"/>
</dbReference>
<proteinExistence type="inferred from homology"/>
<sequence>MIVGSARERRLWNVATYAIAGFFGLTALGPIVWLVLTSLKTEADIVTAQGVVYWPSTLTLANYRELWDQTDFPTLFRNSLSATTLTVAICLVVGTLAAYALSREAFRGRQPLLMGLLAIRMFPAVMQIIPLFIIMKAIGLLDTKLGLALAYASFLLPMFIWLMKGFFDDLPGELEEAARIDGCSRLGALWRIALPVARNGILATTVLIAISAWNEFLFALMLTTGADTRTWPVGLQLMIGDFQLPWGLLAAGGVISIIPVVVLFAFVQGSMVRGLTEGATKG</sequence>
<dbReference type="PROSITE" id="PS50928">
    <property type="entry name" value="ABC_TM1"/>
    <property type="match status" value="1"/>
</dbReference>
<evidence type="ECO:0000256" key="11">
    <source>
        <dbReference type="RuleBase" id="RU363032"/>
    </source>
</evidence>
<accession>I4YYH4</accession>
<evidence type="ECO:0000256" key="2">
    <source>
        <dbReference type="ARBA" id="ARBA00004651"/>
    </source>
</evidence>
<reference evidence="13 14" key="1">
    <citation type="submission" date="2012-02" db="EMBL/GenBank/DDBJ databases">
        <title>Improved High-Quality Draft sequence of Microvirga sp. WSM3557.</title>
        <authorList>
            <consortium name="US DOE Joint Genome Institute"/>
            <person name="Lucas S."/>
            <person name="Han J."/>
            <person name="Lapidus A."/>
            <person name="Cheng J.-F."/>
            <person name="Goodwin L."/>
            <person name="Pitluck S."/>
            <person name="Peters L."/>
            <person name="Zhang X."/>
            <person name="Detter J.C."/>
            <person name="Han C."/>
            <person name="Tapia R."/>
            <person name="Land M."/>
            <person name="Hauser L."/>
            <person name="Kyrpides N."/>
            <person name="Ivanova N."/>
            <person name="Pagani I."/>
            <person name="Brau L."/>
            <person name="Yates R."/>
            <person name="O'Hara G."/>
            <person name="Rui T."/>
            <person name="Howieson J."/>
            <person name="Reeve W."/>
            <person name="Woyke T."/>
        </authorList>
    </citation>
    <scope>NUCLEOTIDE SEQUENCE [LARGE SCALE GENOMIC DNA]</scope>
    <source>
        <strain evidence="13 14">WSM3557</strain>
    </source>
</reference>
<comment type="subcellular location">
    <subcellularLocation>
        <location evidence="2 11">Cell membrane</location>
        <topology evidence="2 11">Multi-pass membrane protein</topology>
    </subcellularLocation>
</comment>
<evidence type="ECO:0000256" key="7">
    <source>
        <dbReference type="ARBA" id="ARBA00022692"/>
    </source>
</evidence>
<evidence type="ECO:0000256" key="1">
    <source>
        <dbReference type="ARBA" id="ARBA00002264"/>
    </source>
</evidence>
<dbReference type="HOGENOM" id="CLU_016047_1_2_5"/>
<dbReference type="Gene3D" id="1.10.3720.10">
    <property type="entry name" value="MetI-like"/>
    <property type="match status" value="1"/>
</dbReference>
<evidence type="ECO:0000256" key="6">
    <source>
        <dbReference type="ARBA" id="ARBA00022597"/>
    </source>
</evidence>
<dbReference type="PANTHER" id="PTHR32243">
    <property type="entry name" value="MALTOSE TRANSPORT SYSTEM PERMEASE-RELATED"/>
    <property type="match status" value="1"/>
</dbReference>
<keyword evidence="5" id="KW-1003">Cell membrane</keyword>
<evidence type="ECO:0000259" key="12">
    <source>
        <dbReference type="PROSITE" id="PS50928"/>
    </source>
</evidence>
<evidence type="ECO:0000256" key="5">
    <source>
        <dbReference type="ARBA" id="ARBA00022475"/>
    </source>
</evidence>
<dbReference type="PATRIC" id="fig|864069.3.peg.2881"/>
<dbReference type="OrthoDB" id="9815445at2"/>
<keyword evidence="7 11" id="KW-0812">Transmembrane</keyword>
<evidence type="ECO:0000256" key="10">
    <source>
        <dbReference type="ARBA" id="ARBA00041109"/>
    </source>
</evidence>
<keyword evidence="14" id="KW-1185">Reference proteome</keyword>
<dbReference type="GO" id="GO:0005886">
    <property type="term" value="C:plasma membrane"/>
    <property type="evidence" value="ECO:0007669"/>
    <property type="project" value="UniProtKB-SubCell"/>
</dbReference>
<keyword evidence="9 11" id="KW-0472">Membrane</keyword>
<evidence type="ECO:0000313" key="13">
    <source>
        <dbReference type="EMBL" id="EIM29016.1"/>
    </source>
</evidence>
<dbReference type="SUPFAM" id="SSF161098">
    <property type="entry name" value="MetI-like"/>
    <property type="match status" value="1"/>
</dbReference>
<dbReference type="InterPro" id="IPR050901">
    <property type="entry name" value="BP-dep_ABC_trans_perm"/>
</dbReference>
<name>I4YYH4_9HYPH</name>
<comment type="similarity">
    <text evidence="3">Belongs to the binding-protein-dependent transport system permease family. MalFG subfamily.</text>
</comment>
<dbReference type="Pfam" id="PF00528">
    <property type="entry name" value="BPD_transp_1"/>
    <property type="match status" value="1"/>
</dbReference>
<evidence type="ECO:0000256" key="4">
    <source>
        <dbReference type="ARBA" id="ARBA00022448"/>
    </source>
</evidence>
<protein>
    <recommendedName>
        <fullName evidence="10">Maltose/maltodextrin transport system permease protein MalG</fullName>
    </recommendedName>
</protein>
<dbReference type="STRING" id="864069.MicloDRAFT_00026710"/>
<dbReference type="CDD" id="cd06261">
    <property type="entry name" value="TM_PBP2"/>
    <property type="match status" value="1"/>
</dbReference>
<feature type="transmembrane region" description="Helical" evidence="11">
    <location>
        <begin position="12"/>
        <end position="36"/>
    </location>
</feature>
<keyword evidence="6 13" id="KW-0762">Sugar transport</keyword>
<keyword evidence="4 11" id="KW-0813">Transport</keyword>
<dbReference type="InterPro" id="IPR000515">
    <property type="entry name" value="MetI-like"/>
</dbReference>
<dbReference type="AlphaFoldDB" id="I4YYH4"/>
<dbReference type="RefSeq" id="WP_009491812.1">
    <property type="nucleotide sequence ID" value="NZ_CP141050.1"/>
</dbReference>
<feature type="transmembrane region" description="Helical" evidence="11">
    <location>
        <begin position="80"/>
        <end position="101"/>
    </location>
</feature>
<feature type="transmembrane region" description="Helical" evidence="11">
    <location>
        <begin position="145"/>
        <end position="163"/>
    </location>
</feature>
<feature type="transmembrane region" description="Helical" evidence="11">
    <location>
        <begin position="201"/>
        <end position="226"/>
    </location>
</feature>
<dbReference type="PANTHER" id="PTHR32243:SF50">
    <property type="entry name" value="MALTOSE_MALTODEXTRIN TRANSPORT SYSTEM PERMEASE PROTEIN MALG"/>
    <property type="match status" value="1"/>
</dbReference>
<evidence type="ECO:0000256" key="3">
    <source>
        <dbReference type="ARBA" id="ARBA00009047"/>
    </source>
</evidence>
<evidence type="ECO:0000256" key="9">
    <source>
        <dbReference type="ARBA" id="ARBA00023136"/>
    </source>
</evidence>
<organism evidence="13 14">
    <name type="scientific">Microvirga lotononidis</name>
    <dbReference type="NCBI Taxonomy" id="864069"/>
    <lineage>
        <taxon>Bacteria</taxon>
        <taxon>Pseudomonadati</taxon>
        <taxon>Pseudomonadota</taxon>
        <taxon>Alphaproteobacteria</taxon>
        <taxon>Hyphomicrobiales</taxon>
        <taxon>Methylobacteriaceae</taxon>
        <taxon>Microvirga</taxon>
    </lineage>
</organism>
<comment type="function">
    <text evidence="1">Part of the ABC transporter complex MalEFGK involved in maltose/maltodextrin import. Probably responsible for the translocation of the substrate across the membrane.</text>
</comment>
<keyword evidence="8 11" id="KW-1133">Transmembrane helix</keyword>
<dbReference type="GO" id="GO:0055085">
    <property type="term" value="P:transmembrane transport"/>
    <property type="evidence" value="ECO:0007669"/>
    <property type="project" value="InterPro"/>
</dbReference>
<gene>
    <name evidence="13" type="ORF">MicloDRAFT_00026710</name>
</gene>
<feature type="transmembrane region" description="Helical" evidence="11">
    <location>
        <begin position="113"/>
        <end position="133"/>
    </location>
</feature>
<evidence type="ECO:0000313" key="14">
    <source>
        <dbReference type="Proteomes" id="UP000003947"/>
    </source>
</evidence>
<feature type="transmembrane region" description="Helical" evidence="11">
    <location>
        <begin position="246"/>
        <end position="267"/>
    </location>
</feature>
<dbReference type="Proteomes" id="UP000003947">
    <property type="component" value="Unassembled WGS sequence"/>
</dbReference>
<dbReference type="eggNOG" id="COG0395">
    <property type="taxonomic scope" value="Bacteria"/>
</dbReference>